<evidence type="ECO:0000313" key="2">
    <source>
        <dbReference type="Proteomes" id="UP000184330"/>
    </source>
</evidence>
<organism evidence="1 2">
    <name type="scientific">Phialocephala subalpina</name>
    <dbReference type="NCBI Taxonomy" id="576137"/>
    <lineage>
        <taxon>Eukaryota</taxon>
        <taxon>Fungi</taxon>
        <taxon>Dikarya</taxon>
        <taxon>Ascomycota</taxon>
        <taxon>Pezizomycotina</taxon>
        <taxon>Leotiomycetes</taxon>
        <taxon>Helotiales</taxon>
        <taxon>Mollisiaceae</taxon>
        <taxon>Phialocephala</taxon>
        <taxon>Phialocephala fortinii species complex</taxon>
    </lineage>
</organism>
<evidence type="ECO:0000313" key="1">
    <source>
        <dbReference type="EMBL" id="CZR58692.1"/>
    </source>
</evidence>
<keyword evidence="2" id="KW-1185">Reference proteome</keyword>
<protein>
    <submittedName>
        <fullName evidence="1">Uncharacterized protein</fullName>
    </submittedName>
</protein>
<gene>
    <name evidence="1" type="ORF">PAC_08584</name>
</gene>
<proteinExistence type="predicted"/>
<dbReference type="AlphaFoldDB" id="A0A1L7X101"/>
<dbReference type="OrthoDB" id="5599753at2759"/>
<name>A0A1L7X101_9HELO</name>
<dbReference type="Proteomes" id="UP000184330">
    <property type="component" value="Unassembled WGS sequence"/>
</dbReference>
<dbReference type="EMBL" id="FJOG01000012">
    <property type="protein sequence ID" value="CZR58692.1"/>
    <property type="molecule type" value="Genomic_DNA"/>
</dbReference>
<reference evidence="1 2" key="1">
    <citation type="submission" date="2016-03" db="EMBL/GenBank/DDBJ databases">
        <authorList>
            <person name="Ploux O."/>
        </authorList>
    </citation>
    <scope>NUCLEOTIDE SEQUENCE [LARGE SCALE GENOMIC DNA]</scope>
    <source>
        <strain evidence="1 2">UAMH 11012</strain>
    </source>
</reference>
<sequence>MGHQDTPTIANTELPPASYYEPYPAVPDARRQFQQDTNSRVALQQNDKSGMEAIPISLLGRYQAPVECPACSRRTVTSVKHKNGKAAQSVLPIFFVTRNLKLLREMRSLHADVR</sequence>
<accession>A0A1L7X101</accession>